<comment type="caution">
    <text evidence="2">The sequence shown here is derived from an EMBL/GenBank/DDBJ whole genome shotgun (WGS) entry which is preliminary data.</text>
</comment>
<dbReference type="InterPro" id="IPR000884">
    <property type="entry name" value="TSP1_rpt"/>
</dbReference>
<dbReference type="Proteomes" id="UP000221165">
    <property type="component" value="Unassembled WGS sequence"/>
</dbReference>
<keyword evidence="3" id="KW-1185">Reference proteome</keyword>
<evidence type="ECO:0000313" key="3">
    <source>
        <dbReference type="Proteomes" id="UP000221165"/>
    </source>
</evidence>
<evidence type="ECO:0000256" key="1">
    <source>
        <dbReference type="SAM" id="Phobius"/>
    </source>
</evidence>
<name>A0A2C6L429_9APIC</name>
<accession>A0A2C6L429</accession>
<dbReference type="RefSeq" id="XP_067924169.1">
    <property type="nucleotide sequence ID" value="XM_068063857.1"/>
</dbReference>
<keyword evidence="1" id="KW-0812">Transmembrane</keyword>
<gene>
    <name evidence="2" type="ORF">CSUI_003661</name>
</gene>
<dbReference type="PROSITE" id="PS50092">
    <property type="entry name" value="TSP1"/>
    <property type="match status" value="1"/>
</dbReference>
<dbReference type="VEuPathDB" id="ToxoDB:CSUI_003661"/>
<keyword evidence="1" id="KW-0472">Membrane</keyword>
<evidence type="ECO:0000313" key="2">
    <source>
        <dbReference type="EMBL" id="PHJ22492.1"/>
    </source>
</evidence>
<sequence length="688" mass="75605">MGDTLFLHVGPGHKRAWDRKYFAAGNRLRGYLQHEPRTFSASLLCFFSFTAVLSVNHLLWGVESLSRTSFSSLISDASRFHLPDSETPGVSELGLLEQDAEVLVPPDRLSGFRTSSADFEKSFQYGKQASSKEAVNLLSMQRNECPGVYWGKKELVSRIGSNILKSALYMGCRESKFRFESRPRTKTWRECAKSASTPWQFFSWVQNAGDADGACIVLMPSQGEVTQQDMEDCLREANSSKQQIAVTGVFGDHSSCTSCQVGDWNDLACDSWCSDGLKGRFRWISGHASPKHCEAQSDANCDTCPNLWDVQPCNTGTSCATGIRPGVRACPTASGRTLEQVKTWRECNDLCLEGFRSSGGAISDPGTFYKTDCFKYAFNNETASCVFSSLHNCSGADLVEDPVWISADVLSQPAANYTTVTWGEWQEWSSCEMVDPAEGWKKRTRAIRKWGFRGDNDWAAADWITAEPCSANATLSKNLLDMAMNPANMCAVYGEFAEWASVPCVPSCGANRRKTRSRKLLQMPVKLPSGSFLQSCPALDTIAPTSQQTKECPGVVTCNSPPLVGVLSQGHRQHGLEQAIRFNALLTGDSGNGGCVYSEWTSWSDCRCGSNQSGIARELRARSLLSGDASTCKNLEEQRKCENAECRSETNVYYVGAAVGIAVLALVSVFAYKFSRRVPAAAPQREHM</sequence>
<feature type="transmembrane region" description="Helical" evidence="1">
    <location>
        <begin position="652"/>
        <end position="672"/>
    </location>
</feature>
<reference evidence="2 3" key="1">
    <citation type="journal article" date="2017" name="Int. J. Parasitol.">
        <title>The genome of the protozoan parasite Cystoisospora suis and a reverse vaccinology approach to identify vaccine candidates.</title>
        <authorList>
            <person name="Palmieri N."/>
            <person name="Shrestha A."/>
            <person name="Ruttkowski B."/>
            <person name="Beck T."/>
            <person name="Vogl C."/>
            <person name="Tomley F."/>
            <person name="Blake D.P."/>
            <person name="Joachim A."/>
        </authorList>
    </citation>
    <scope>NUCLEOTIDE SEQUENCE [LARGE SCALE GENOMIC DNA]</scope>
    <source>
        <strain evidence="2 3">Wien I</strain>
    </source>
</reference>
<proteinExistence type="predicted"/>
<protein>
    <submittedName>
        <fullName evidence="2">Microneme protein mic16</fullName>
    </submittedName>
</protein>
<dbReference type="OrthoDB" id="329117at2759"/>
<organism evidence="2 3">
    <name type="scientific">Cystoisospora suis</name>
    <dbReference type="NCBI Taxonomy" id="483139"/>
    <lineage>
        <taxon>Eukaryota</taxon>
        <taxon>Sar</taxon>
        <taxon>Alveolata</taxon>
        <taxon>Apicomplexa</taxon>
        <taxon>Conoidasida</taxon>
        <taxon>Coccidia</taxon>
        <taxon>Eucoccidiorida</taxon>
        <taxon>Eimeriorina</taxon>
        <taxon>Sarcocystidae</taxon>
        <taxon>Cystoisospora</taxon>
    </lineage>
</organism>
<dbReference type="EMBL" id="MIGC01001653">
    <property type="protein sequence ID" value="PHJ22492.1"/>
    <property type="molecule type" value="Genomic_DNA"/>
</dbReference>
<dbReference type="GeneID" id="94427068"/>
<dbReference type="AlphaFoldDB" id="A0A2C6L429"/>
<keyword evidence="1" id="KW-1133">Transmembrane helix</keyword>